<dbReference type="InterPro" id="IPR018754">
    <property type="entry name" value="RovC-like_DNA-bd"/>
</dbReference>
<dbReference type="InterPro" id="IPR045465">
    <property type="entry name" value="Trans_reg_dom"/>
</dbReference>
<feature type="domain" description="Transcriptional regulator-like" evidence="2">
    <location>
        <begin position="13"/>
        <end position="77"/>
    </location>
</feature>
<evidence type="ECO:0000313" key="4">
    <source>
        <dbReference type="Proteomes" id="UP000259610"/>
    </source>
</evidence>
<gene>
    <name evidence="3" type="ORF">DCG58_05580</name>
</gene>
<dbReference type="AlphaFoldDB" id="A0A3B9GW06"/>
<reference evidence="3 4" key="1">
    <citation type="journal article" date="2018" name="Nat. Biotechnol.">
        <title>A standardized bacterial taxonomy based on genome phylogeny substantially revises the tree of life.</title>
        <authorList>
            <person name="Parks D.H."/>
            <person name="Chuvochina M."/>
            <person name="Waite D.W."/>
            <person name="Rinke C."/>
            <person name="Skarshewski A."/>
            <person name="Chaumeil P.A."/>
            <person name="Hugenholtz P."/>
        </authorList>
    </citation>
    <scope>NUCLEOTIDE SEQUENCE [LARGE SCALE GENOMIC DNA]</scope>
    <source>
        <strain evidence="3">UBA8733</strain>
    </source>
</reference>
<evidence type="ECO:0008006" key="5">
    <source>
        <dbReference type="Google" id="ProtNLM"/>
    </source>
</evidence>
<comment type="caution">
    <text evidence="3">The sequence shown here is derived from an EMBL/GenBank/DDBJ whole genome shotgun (WGS) entry which is preliminary data.</text>
</comment>
<protein>
    <recommendedName>
        <fullName evidence="5">DUF2285 domain-containing protein</fullName>
    </recommendedName>
</protein>
<sequence>MPDTSEIPQSSLSHYAYTQALPPCRWAWEFLRRNNQFLADAALDANNKVSIRRVSSDIKLIAPQTVQTNAEKWGLAFFPDPARNGYEAEVFWSSLHPRHQVNVQVSPSATGRNCNIYKQVIRSCQITHLIDPGRNEHLLIKRYGQVIQARCSGLSLLSPVPVQVGFLISETGELRASFRALHNALQIFRTCPKTDRWTRTNLSLRNALIAYDCMTAGRSIRETAIIIYGRERTSAEWKSPGRALKDQIRRSRKKGRDLVNGGYTRLLEMPRSAGTQQ</sequence>
<dbReference type="Pfam" id="PF20109">
    <property type="entry name" value="Trans_reg_dom"/>
    <property type="match status" value="1"/>
</dbReference>
<proteinExistence type="predicted"/>
<dbReference type="RefSeq" id="WP_272987657.1">
    <property type="nucleotide sequence ID" value="NZ_CALCOC010000254.1"/>
</dbReference>
<evidence type="ECO:0000259" key="1">
    <source>
        <dbReference type="Pfam" id="PF10074"/>
    </source>
</evidence>
<dbReference type="Proteomes" id="UP000259610">
    <property type="component" value="Unassembled WGS sequence"/>
</dbReference>
<evidence type="ECO:0000259" key="2">
    <source>
        <dbReference type="Pfam" id="PF20109"/>
    </source>
</evidence>
<organism evidence="3 4">
    <name type="scientific">Hyphomonas adhaerens</name>
    <dbReference type="NCBI Taxonomy" id="81029"/>
    <lineage>
        <taxon>Bacteria</taxon>
        <taxon>Pseudomonadati</taxon>
        <taxon>Pseudomonadota</taxon>
        <taxon>Alphaproteobacteria</taxon>
        <taxon>Hyphomonadales</taxon>
        <taxon>Hyphomonadaceae</taxon>
        <taxon>Hyphomonas</taxon>
    </lineage>
</organism>
<feature type="domain" description="T6SS Transcription factor RovC-like DNA binding" evidence="1">
    <location>
        <begin position="178"/>
        <end position="267"/>
    </location>
</feature>
<dbReference type="EMBL" id="DMAN01000120">
    <property type="protein sequence ID" value="HAE26611.1"/>
    <property type="molecule type" value="Genomic_DNA"/>
</dbReference>
<evidence type="ECO:0000313" key="3">
    <source>
        <dbReference type="EMBL" id="HAE26611.1"/>
    </source>
</evidence>
<accession>A0A3B9GW06</accession>
<name>A0A3B9GW06_9PROT</name>
<dbReference type="Pfam" id="PF10074">
    <property type="entry name" value="RovC_DNA-bd"/>
    <property type="match status" value="1"/>
</dbReference>